<organism evidence="1 2">
    <name type="scientific">Caenorhabditis auriculariae</name>
    <dbReference type="NCBI Taxonomy" id="2777116"/>
    <lineage>
        <taxon>Eukaryota</taxon>
        <taxon>Metazoa</taxon>
        <taxon>Ecdysozoa</taxon>
        <taxon>Nematoda</taxon>
        <taxon>Chromadorea</taxon>
        <taxon>Rhabditida</taxon>
        <taxon>Rhabditina</taxon>
        <taxon>Rhabditomorpha</taxon>
        <taxon>Rhabditoidea</taxon>
        <taxon>Rhabditidae</taxon>
        <taxon>Peloderinae</taxon>
        <taxon>Caenorhabditis</taxon>
    </lineage>
</organism>
<name>A0A8S1GMU7_9PELO</name>
<proteinExistence type="predicted"/>
<evidence type="ECO:0000313" key="1">
    <source>
        <dbReference type="EMBL" id="CAD6184148.1"/>
    </source>
</evidence>
<evidence type="ECO:0008006" key="3">
    <source>
        <dbReference type="Google" id="ProtNLM"/>
    </source>
</evidence>
<keyword evidence="2" id="KW-1185">Reference proteome</keyword>
<dbReference type="AlphaFoldDB" id="A0A8S1GMU7"/>
<dbReference type="Proteomes" id="UP000835052">
    <property type="component" value="Unassembled WGS sequence"/>
</dbReference>
<dbReference type="PANTHER" id="PTHR21749">
    <property type="entry name" value="PRION-LIKE- Q/N-RICH -DOMAIN-BEARING PROTEIN PROTEIN 24"/>
    <property type="match status" value="1"/>
</dbReference>
<accession>A0A8S1GMU7</accession>
<dbReference type="EMBL" id="CAJGYM010000001">
    <property type="protein sequence ID" value="CAD6184148.1"/>
    <property type="molecule type" value="Genomic_DNA"/>
</dbReference>
<dbReference type="PANTHER" id="PTHR21749:SF3">
    <property type="entry name" value="ACTIVIN_RECP DOMAIN-CONTAINING PROTEIN"/>
    <property type="match status" value="1"/>
</dbReference>
<gene>
    <name evidence="1" type="ORF">CAUJ_LOCUS67</name>
</gene>
<dbReference type="OrthoDB" id="5809263at2759"/>
<evidence type="ECO:0000313" key="2">
    <source>
        <dbReference type="Proteomes" id="UP000835052"/>
    </source>
</evidence>
<comment type="caution">
    <text evidence="1">The sequence shown here is derived from an EMBL/GenBank/DDBJ whole genome shotgun (WGS) entry which is preliminary data.</text>
</comment>
<dbReference type="InterPro" id="IPR045860">
    <property type="entry name" value="Snake_toxin-like_sf"/>
</dbReference>
<protein>
    <recommendedName>
        <fullName evidence="3">Activin types I and II receptor domain-containing protein</fullName>
    </recommendedName>
</protein>
<dbReference type="SUPFAM" id="SSF57302">
    <property type="entry name" value="Snake toxin-like"/>
    <property type="match status" value="1"/>
</dbReference>
<sequence>MFLFPLILVASASALQCYTGYSIIKGRTIGTETKNCSSDSDFCYNATADVHALSTVQKAGCNSLLCRFNANKCFTQTLAGKSLLFCCCNTGDRCNGGNITDPGSWVQRGLSTLKSLATFAG</sequence>
<reference evidence="1" key="1">
    <citation type="submission" date="2020-10" db="EMBL/GenBank/DDBJ databases">
        <authorList>
            <person name="Kikuchi T."/>
        </authorList>
    </citation>
    <scope>NUCLEOTIDE SEQUENCE</scope>
    <source>
        <strain evidence="1">NKZ352</strain>
    </source>
</reference>